<evidence type="ECO:0000256" key="8">
    <source>
        <dbReference type="ARBA" id="ARBA00022955"/>
    </source>
</evidence>
<keyword evidence="5" id="KW-0444">Lipid biosynthesis</keyword>
<keyword evidence="7" id="KW-0460">Magnesium</keyword>
<dbReference type="InterPro" id="IPR015797">
    <property type="entry name" value="NUDIX_hydrolase-like_dom_sf"/>
</dbReference>
<evidence type="ECO:0000256" key="3">
    <source>
        <dbReference type="ARBA" id="ARBA00007579"/>
    </source>
</evidence>
<dbReference type="Pfam" id="PF00293">
    <property type="entry name" value="NUDIX"/>
    <property type="match status" value="1"/>
</dbReference>
<evidence type="ECO:0000256" key="12">
    <source>
        <dbReference type="ARBA" id="ARBA00029294"/>
    </source>
</evidence>
<keyword evidence="11 14" id="KW-0413">Isomerase</keyword>
<evidence type="ECO:0000256" key="1">
    <source>
        <dbReference type="ARBA" id="ARBA00001946"/>
    </source>
</evidence>
<evidence type="ECO:0000256" key="6">
    <source>
        <dbReference type="ARBA" id="ARBA00022723"/>
    </source>
</evidence>
<dbReference type="PANTHER" id="PTHR10885">
    <property type="entry name" value="ISOPENTENYL-DIPHOSPHATE DELTA-ISOMERASE"/>
    <property type="match status" value="1"/>
</dbReference>
<evidence type="ECO:0000256" key="4">
    <source>
        <dbReference type="ARBA" id="ARBA00012057"/>
    </source>
</evidence>
<keyword evidence="9" id="KW-0443">Lipid metabolism</keyword>
<dbReference type="PROSITE" id="PS51462">
    <property type="entry name" value="NUDIX"/>
    <property type="match status" value="1"/>
</dbReference>
<dbReference type="NCBIfam" id="TIGR02150">
    <property type="entry name" value="IPP_isom_1"/>
    <property type="match status" value="1"/>
</dbReference>
<dbReference type="AlphaFoldDB" id="A0A166U6M6"/>
<dbReference type="GO" id="GO:0009240">
    <property type="term" value="P:isopentenyl diphosphate biosynthetic process"/>
    <property type="evidence" value="ECO:0007669"/>
    <property type="project" value="TreeGrafter"/>
</dbReference>
<dbReference type="OrthoDB" id="510307at2759"/>
<dbReference type="EMBL" id="KV417490">
    <property type="protein sequence ID" value="KZP31370.1"/>
    <property type="molecule type" value="Genomic_DNA"/>
</dbReference>
<dbReference type="PANTHER" id="PTHR10885:SF0">
    <property type="entry name" value="ISOPENTENYL-DIPHOSPHATE DELTA-ISOMERASE"/>
    <property type="match status" value="1"/>
</dbReference>
<dbReference type="InterPro" id="IPR000086">
    <property type="entry name" value="NUDIX_hydrolase_dom"/>
</dbReference>
<dbReference type="InterPro" id="IPR011876">
    <property type="entry name" value="IsopentenylPP_isomerase_typ1"/>
</dbReference>
<keyword evidence="8" id="KW-0752">Steroid biosynthesis</keyword>
<evidence type="ECO:0000256" key="2">
    <source>
        <dbReference type="ARBA" id="ARBA00004826"/>
    </source>
</evidence>
<comment type="similarity">
    <text evidence="3">Belongs to the IPP isomerase type 1 family.</text>
</comment>
<dbReference type="PIRSF" id="PIRSF018427">
    <property type="entry name" value="Isopntndiph_ism"/>
    <property type="match status" value="1"/>
</dbReference>
<dbReference type="FunFam" id="3.90.79.10:FF:000012">
    <property type="entry name" value="Isopentenyl-diphosphate Delta-isomerase 1"/>
    <property type="match status" value="1"/>
</dbReference>
<proteinExistence type="inferred from homology"/>
<dbReference type="UniPathway" id="UPA00059">
    <property type="reaction ID" value="UER00104"/>
</dbReference>
<gene>
    <name evidence="14" type="ORF">FIBSPDRAFT_814271</name>
</gene>
<comment type="catalytic activity">
    <reaction evidence="12">
        <text>isopentenyl diphosphate = dimethylallyl diphosphate</text>
        <dbReference type="Rhea" id="RHEA:23284"/>
        <dbReference type="ChEBI" id="CHEBI:57623"/>
        <dbReference type="ChEBI" id="CHEBI:128769"/>
        <dbReference type="EC" id="5.3.3.2"/>
    </reaction>
    <physiologicalReaction direction="left-to-right" evidence="12">
        <dbReference type="Rhea" id="RHEA:23285"/>
    </physiologicalReaction>
</comment>
<accession>A0A166U6M6</accession>
<dbReference type="GO" id="GO:0046872">
    <property type="term" value="F:metal ion binding"/>
    <property type="evidence" value="ECO:0007669"/>
    <property type="project" value="UniProtKB-KW"/>
</dbReference>
<evidence type="ECO:0000256" key="11">
    <source>
        <dbReference type="ARBA" id="ARBA00023235"/>
    </source>
</evidence>
<keyword evidence="6" id="KW-0479">Metal-binding</keyword>
<keyword evidence="10" id="KW-0414">Isoprene biosynthesis</keyword>
<dbReference type="CDD" id="cd02885">
    <property type="entry name" value="NUDIX_IPP_Isomerase"/>
    <property type="match status" value="1"/>
</dbReference>
<evidence type="ECO:0000256" key="5">
    <source>
        <dbReference type="ARBA" id="ARBA00022516"/>
    </source>
</evidence>
<evidence type="ECO:0000313" key="14">
    <source>
        <dbReference type="EMBL" id="KZP31370.1"/>
    </source>
</evidence>
<organism evidence="14 15">
    <name type="scientific">Athelia psychrophila</name>
    <dbReference type="NCBI Taxonomy" id="1759441"/>
    <lineage>
        <taxon>Eukaryota</taxon>
        <taxon>Fungi</taxon>
        <taxon>Dikarya</taxon>
        <taxon>Basidiomycota</taxon>
        <taxon>Agaricomycotina</taxon>
        <taxon>Agaricomycetes</taxon>
        <taxon>Agaricomycetidae</taxon>
        <taxon>Atheliales</taxon>
        <taxon>Atheliaceae</taxon>
        <taxon>Athelia</taxon>
    </lineage>
</organism>
<dbReference type="GO" id="GO:0005737">
    <property type="term" value="C:cytoplasm"/>
    <property type="evidence" value="ECO:0007669"/>
    <property type="project" value="TreeGrafter"/>
</dbReference>
<evidence type="ECO:0000256" key="7">
    <source>
        <dbReference type="ARBA" id="ARBA00022842"/>
    </source>
</evidence>
<protein>
    <recommendedName>
        <fullName evidence="4">isopentenyl-diphosphate Delta-isomerase</fullName>
        <ecNumber evidence="4">5.3.3.2</ecNumber>
    </recommendedName>
</protein>
<feature type="domain" description="Nudix hydrolase" evidence="13">
    <location>
        <begin position="61"/>
        <end position="210"/>
    </location>
</feature>
<reference evidence="14 15" key="1">
    <citation type="journal article" date="2016" name="Mol. Biol. Evol.">
        <title>Comparative Genomics of Early-Diverging Mushroom-Forming Fungi Provides Insights into the Origins of Lignocellulose Decay Capabilities.</title>
        <authorList>
            <person name="Nagy L.G."/>
            <person name="Riley R."/>
            <person name="Tritt A."/>
            <person name="Adam C."/>
            <person name="Daum C."/>
            <person name="Floudas D."/>
            <person name="Sun H."/>
            <person name="Yadav J.S."/>
            <person name="Pangilinan J."/>
            <person name="Larsson K.H."/>
            <person name="Matsuura K."/>
            <person name="Barry K."/>
            <person name="Labutti K."/>
            <person name="Kuo R."/>
            <person name="Ohm R.A."/>
            <person name="Bhattacharya S.S."/>
            <person name="Shirouzu T."/>
            <person name="Yoshinaga Y."/>
            <person name="Martin F.M."/>
            <person name="Grigoriev I.V."/>
            <person name="Hibbett D.S."/>
        </authorList>
    </citation>
    <scope>NUCLEOTIDE SEQUENCE [LARGE SCALE GENOMIC DNA]</scope>
    <source>
        <strain evidence="14 15">CBS 109695</strain>
    </source>
</reference>
<dbReference type="STRING" id="436010.A0A166U6M6"/>
<comment type="cofactor">
    <cofactor evidence="1">
        <name>Mg(2+)</name>
        <dbReference type="ChEBI" id="CHEBI:18420"/>
    </cofactor>
</comment>
<keyword evidence="15" id="KW-1185">Reference proteome</keyword>
<dbReference type="GO" id="GO:0050992">
    <property type="term" value="P:dimethylallyl diphosphate biosynthetic process"/>
    <property type="evidence" value="ECO:0007669"/>
    <property type="project" value="UniProtKB-UniPathway"/>
</dbReference>
<evidence type="ECO:0000256" key="9">
    <source>
        <dbReference type="ARBA" id="ARBA00023098"/>
    </source>
</evidence>
<name>A0A166U6M6_9AGAM</name>
<dbReference type="Proteomes" id="UP000076532">
    <property type="component" value="Unassembled WGS sequence"/>
</dbReference>
<dbReference type="SUPFAM" id="SSF55811">
    <property type="entry name" value="Nudix"/>
    <property type="match status" value="1"/>
</dbReference>
<evidence type="ECO:0000256" key="10">
    <source>
        <dbReference type="ARBA" id="ARBA00023229"/>
    </source>
</evidence>
<comment type="pathway">
    <text evidence="2">Isoprenoid biosynthesis; dimethylallyl diphosphate biosynthesis; dimethylallyl diphosphate from isopentenyl diphosphate: step 1/1.</text>
</comment>
<evidence type="ECO:0000313" key="15">
    <source>
        <dbReference type="Proteomes" id="UP000076532"/>
    </source>
</evidence>
<sequence length="249" mass="28392">MTSRATQAAQAAMATVDLSNYDPEQSKLMDERCILVDENDNAIGAMDKKTCHLMENINKGLLHRAFSAFVFRPSDGKLLLQRRATEKITFPDMWTNTCCSHPLDDFEAEKVEKDQLGVRVAATRKLEHELGIPQSQTPVDQFQYLTRIHYLAPSSGLWGEHEVDYILFITADVDVTPNVNEIRDHKYVDKAELQAMFDEPGSSFTPWFKLIARDFLFGWWDELLRRKVDGKVVAKNLVGLVDDRVIAMV</sequence>
<dbReference type="GO" id="GO:0006694">
    <property type="term" value="P:steroid biosynthetic process"/>
    <property type="evidence" value="ECO:0007669"/>
    <property type="project" value="UniProtKB-KW"/>
</dbReference>
<dbReference type="GO" id="GO:0004452">
    <property type="term" value="F:isopentenyl-diphosphate delta-isomerase activity"/>
    <property type="evidence" value="ECO:0007669"/>
    <property type="project" value="UniProtKB-EC"/>
</dbReference>
<evidence type="ECO:0000259" key="13">
    <source>
        <dbReference type="PROSITE" id="PS51462"/>
    </source>
</evidence>
<dbReference type="EC" id="5.3.3.2" evidence="4"/>
<dbReference type="Gene3D" id="3.90.79.10">
    <property type="entry name" value="Nucleoside Triphosphate Pyrophosphohydrolase"/>
    <property type="match status" value="1"/>
</dbReference>